<feature type="region of interest" description="Disordered" evidence="10">
    <location>
        <begin position="279"/>
        <end position="324"/>
    </location>
</feature>
<dbReference type="PROSITE" id="PS50103">
    <property type="entry name" value="ZF_C3H1"/>
    <property type="match status" value="1"/>
</dbReference>
<evidence type="ECO:0000256" key="4">
    <source>
        <dbReference type="ARBA" id="ARBA00022833"/>
    </source>
</evidence>
<feature type="compositionally biased region" description="Polar residues" evidence="10">
    <location>
        <begin position="289"/>
        <end position="305"/>
    </location>
</feature>
<feature type="region of interest" description="Disordered" evidence="10">
    <location>
        <begin position="455"/>
        <end position="477"/>
    </location>
</feature>
<dbReference type="InterPro" id="IPR051767">
    <property type="entry name" value="Nucleoporin_NUP42"/>
</dbReference>
<proteinExistence type="predicted"/>
<dbReference type="RefSeq" id="XP_017768898.1">
    <property type="nucleotide sequence ID" value="XM_017913409.1"/>
</dbReference>
<feature type="compositionally biased region" description="Polar residues" evidence="10">
    <location>
        <begin position="190"/>
        <end position="201"/>
    </location>
</feature>
<evidence type="ECO:0000256" key="7">
    <source>
        <dbReference type="ARBA" id="ARBA00039886"/>
    </source>
</evidence>
<keyword evidence="2 9" id="KW-0479">Metal-binding</keyword>
<evidence type="ECO:0000256" key="6">
    <source>
        <dbReference type="ARBA" id="ARBA00037262"/>
    </source>
</evidence>
<dbReference type="Proteomes" id="UP000695000">
    <property type="component" value="Unplaced"/>
</dbReference>
<evidence type="ECO:0000259" key="11">
    <source>
        <dbReference type="PROSITE" id="PS50103"/>
    </source>
</evidence>
<feature type="compositionally biased region" description="Polar residues" evidence="10">
    <location>
        <begin position="455"/>
        <end position="467"/>
    </location>
</feature>
<sequence>MVVCKFFLQGTCKFGANCRFEHPVNQQPNNGGQAAITDLNTLIRAVQGDMSNAEKGGQWVLTCYAPFKEKPMFPGFEDMSYEEVRVGFYEATKSGTLDAYKQQLQGLLQAALQKIRALQNPSADLVNLLKDIYNSPVAGSFQGGTNVSSNSNVFGGAPQEKKGFGACPPYSSPFGGSAASNSPFGGGGAQQNPFGAQSGQYNNAQSGLFGAAVPSNSPFGGAAATPGPSGPFGGTTAQGANGPFGAAVPATGNVAFGQAASSPFGAQVANPFGGQAATGNSPFGAAQSAAGNSPFRAQQSATSNPFGAPQAANPFGAPQQQSPFGMIAANSPFGVQQPVATSNSVFGAVQQPVAASNSLFGPAQHPVATNNSMFGAAQQPVATSNSLFGAVQQPIAPSNSLFGAAPPGNNVFGTFGQPSTFGASSPPFGGQQQQQQQQQPFGGQTSNFAVEQKSSYGQPVAQMQNSPFGGPPPQTAQSNSIFGGGVAQQQVAIDAHFYSKREELSEAELAAFQSSAFEFGKIPEHPPPSEMCI</sequence>
<comment type="function">
    <text evidence="6">Required for the export of mRNAs containing poly(A) tails from the nucleus into the cytoplasm.</text>
</comment>
<evidence type="ECO:0000256" key="8">
    <source>
        <dbReference type="ARBA" id="ARBA00042384"/>
    </source>
</evidence>
<evidence type="ECO:0000256" key="5">
    <source>
        <dbReference type="ARBA" id="ARBA00023242"/>
    </source>
</evidence>
<dbReference type="Pfam" id="PF13634">
    <property type="entry name" value="Nucleoporin_FG"/>
    <property type="match status" value="1"/>
</dbReference>
<dbReference type="SMART" id="SM00356">
    <property type="entry name" value="ZnF_C3H1"/>
    <property type="match status" value="1"/>
</dbReference>
<feature type="compositionally biased region" description="Low complexity" evidence="10">
    <location>
        <begin position="426"/>
        <end position="443"/>
    </location>
</feature>
<dbReference type="InterPro" id="IPR041367">
    <property type="entry name" value="Znf-CCCH_4"/>
</dbReference>
<dbReference type="InterPro" id="IPR036855">
    <property type="entry name" value="Znf_CCCH_sf"/>
</dbReference>
<dbReference type="InterPro" id="IPR000571">
    <property type="entry name" value="Znf_CCCH"/>
</dbReference>
<dbReference type="GeneID" id="108557035"/>
<evidence type="ECO:0000256" key="1">
    <source>
        <dbReference type="ARBA" id="ARBA00004335"/>
    </source>
</evidence>
<keyword evidence="3 9" id="KW-0863">Zinc-finger</keyword>
<accession>A0ABM1M2U8</accession>
<feature type="region of interest" description="Disordered" evidence="10">
    <location>
        <begin position="416"/>
        <end position="443"/>
    </location>
</feature>
<evidence type="ECO:0000256" key="2">
    <source>
        <dbReference type="ARBA" id="ARBA00022723"/>
    </source>
</evidence>
<evidence type="ECO:0000256" key="9">
    <source>
        <dbReference type="PROSITE-ProRule" id="PRU00723"/>
    </source>
</evidence>
<keyword evidence="12" id="KW-1185">Reference proteome</keyword>
<reference evidence="13" key="1">
    <citation type="submission" date="2025-08" db="UniProtKB">
        <authorList>
            <consortium name="RefSeq"/>
        </authorList>
    </citation>
    <scope>IDENTIFICATION</scope>
    <source>
        <tissue evidence="13">Whole Larva</tissue>
    </source>
</reference>
<dbReference type="PANTHER" id="PTHR46527">
    <property type="entry name" value="NUCLEOPORIN-LIKE PROTEIN 2"/>
    <property type="match status" value="1"/>
</dbReference>
<evidence type="ECO:0000256" key="10">
    <source>
        <dbReference type="SAM" id="MobiDB-lite"/>
    </source>
</evidence>
<dbReference type="PANTHER" id="PTHR46527:SF1">
    <property type="entry name" value="NUCLEOPORIN NUP42"/>
    <property type="match status" value="1"/>
</dbReference>
<dbReference type="Gene3D" id="4.10.1000.10">
    <property type="entry name" value="Zinc finger, CCCH-type"/>
    <property type="match status" value="1"/>
</dbReference>
<keyword evidence="5" id="KW-0539">Nucleus</keyword>
<evidence type="ECO:0000313" key="12">
    <source>
        <dbReference type="Proteomes" id="UP000695000"/>
    </source>
</evidence>
<evidence type="ECO:0000256" key="3">
    <source>
        <dbReference type="ARBA" id="ARBA00022771"/>
    </source>
</evidence>
<feature type="zinc finger region" description="C3H1-type" evidence="9">
    <location>
        <begin position="1"/>
        <end position="25"/>
    </location>
</feature>
<evidence type="ECO:0000313" key="13">
    <source>
        <dbReference type="RefSeq" id="XP_017768898.1"/>
    </source>
</evidence>
<keyword evidence="4 9" id="KW-0862">Zinc</keyword>
<dbReference type="SUPFAM" id="SSF90229">
    <property type="entry name" value="CCCH zinc finger"/>
    <property type="match status" value="1"/>
</dbReference>
<protein>
    <recommendedName>
        <fullName evidence="7">Nucleoporin NUP42</fullName>
    </recommendedName>
    <alternativeName>
        <fullName evidence="8">Nucleoporin-like protein 2</fullName>
    </alternativeName>
</protein>
<name>A0ABM1M2U8_NICVS</name>
<gene>
    <name evidence="13" type="primary">LOC108557035</name>
</gene>
<organism evidence="12 13">
    <name type="scientific">Nicrophorus vespilloides</name>
    <name type="common">Boreal carrion beetle</name>
    <dbReference type="NCBI Taxonomy" id="110193"/>
    <lineage>
        <taxon>Eukaryota</taxon>
        <taxon>Metazoa</taxon>
        <taxon>Ecdysozoa</taxon>
        <taxon>Arthropoda</taxon>
        <taxon>Hexapoda</taxon>
        <taxon>Insecta</taxon>
        <taxon>Pterygota</taxon>
        <taxon>Neoptera</taxon>
        <taxon>Endopterygota</taxon>
        <taxon>Coleoptera</taxon>
        <taxon>Polyphaga</taxon>
        <taxon>Staphyliniformia</taxon>
        <taxon>Silphidae</taxon>
        <taxon>Nicrophorinae</taxon>
        <taxon>Nicrophorus</taxon>
    </lineage>
</organism>
<feature type="region of interest" description="Disordered" evidence="10">
    <location>
        <begin position="178"/>
        <end position="201"/>
    </location>
</feature>
<comment type="subcellular location">
    <subcellularLocation>
        <location evidence="1">Nucleus membrane</location>
        <topology evidence="1">Peripheral membrane protein</topology>
        <orientation evidence="1">Cytoplasmic side</orientation>
    </subcellularLocation>
</comment>
<feature type="domain" description="C3H1-type" evidence="11">
    <location>
        <begin position="1"/>
        <end position="25"/>
    </location>
</feature>
<dbReference type="InterPro" id="IPR025574">
    <property type="entry name" value="Nucleoporin_FG_rpt"/>
</dbReference>
<dbReference type="Pfam" id="PF18044">
    <property type="entry name" value="zf-CCCH_4"/>
    <property type="match status" value="1"/>
</dbReference>